<comment type="caution">
    <text evidence="2">The sequence shown here is derived from an EMBL/GenBank/DDBJ whole genome shotgun (WGS) entry which is preliminary data.</text>
</comment>
<feature type="transmembrane region" description="Helical" evidence="1">
    <location>
        <begin position="14"/>
        <end position="34"/>
    </location>
</feature>
<evidence type="ECO:0000256" key="1">
    <source>
        <dbReference type="SAM" id="Phobius"/>
    </source>
</evidence>
<keyword evidence="1" id="KW-1133">Transmembrane helix</keyword>
<organism evidence="2 3">
    <name type="scientific">Populus alba x Populus x berolinensis</name>
    <dbReference type="NCBI Taxonomy" id="444605"/>
    <lineage>
        <taxon>Eukaryota</taxon>
        <taxon>Viridiplantae</taxon>
        <taxon>Streptophyta</taxon>
        <taxon>Embryophyta</taxon>
        <taxon>Tracheophyta</taxon>
        <taxon>Spermatophyta</taxon>
        <taxon>Magnoliopsida</taxon>
        <taxon>eudicotyledons</taxon>
        <taxon>Gunneridae</taxon>
        <taxon>Pentapetalae</taxon>
        <taxon>rosids</taxon>
        <taxon>fabids</taxon>
        <taxon>Malpighiales</taxon>
        <taxon>Salicaceae</taxon>
        <taxon>Saliceae</taxon>
        <taxon>Populus</taxon>
    </lineage>
</organism>
<dbReference type="Proteomes" id="UP001164929">
    <property type="component" value="Chromosome 1"/>
</dbReference>
<sequence>MIGKKTAVTANSPFYKHVVFRATMIILCIIKLLLGNNNTFNCFYALSSKDNMIAIVQKGSGFSKKWINEGVINEAKRKYKLKSPMIAPTTTKQRLVKIISNIQTQQEGSY</sequence>
<dbReference type="AlphaFoldDB" id="A0AAD6WIF2"/>
<name>A0AAD6WIF2_9ROSI</name>
<accession>A0AAD6WIF2</accession>
<keyword evidence="1" id="KW-0472">Membrane</keyword>
<dbReference type="EMBL" id="JAQIZT010000001">
    <property type="protein sequence ID" value="KAJ7013970.1"/>
    <property type="molecule type" value="Genomic_DNA"/>
</dbReference>
<evidence type="ECO:0000313" key="3">
    <source>
        <dbReference type="Proteomes" id="UP001164929"/>
    </source>
</evidence>
<keyword evidence="3" id="KW-1185">Reference proteome</keyword>
<evidence type="ECO:0000313" key="2">
    <source>
        <dbReference type="EMBL" id="KAJ7013970.1"/>
    </source>
</evidence>
<proteinExistence type="predicted"/>
<keyword evidence="1" id="KW-0812">Transmembrane</keyword>
<protein>
    <submittedName>
        <fullName evidence="2">Uncharacterized protein</fullName>
    </submittedName>
</protein>
<reference evidence="2 3" key="1">
    <citation type="journal article" date="2023" name="Mol. Ecol. Resour.">
        <title>Chromosome-level genome assembly of a triploid poplar Populus alba 'Berolinensis'.</title>
        <authorList>
            <person name="Chen S."/>
            <person name="Yu Y."/>
            <person name="Wang X."/>
            <person name="Wang S."/>
            <person name="Zhang T."/>
            <person name="Zhou Y."/>
            <person name="He R."/>
            <person name="Meng N."/>
            <person name="Wang Y."/>
            <person name="Liu W."/>
            <person name="Liu Z."/>
            <person name="Liu J."/>
            <person name="Guo Q."/>
            <person name="Huang H."/>
            <person name="Sederoff R.R."/>
            <person name="Wang G."/>
            <person name="Qu G."/>
            <person name="Chen S."/>
        </authorList>
    </citation>
    <scope>NUCLEOTIDE SEQUENCE [LARGE SCALE GENOMIC DNA]</scope>
    <source>
        <strain evidence="2">SC-2020</strain>
    </source>
</reference>
<gene>
    <name evidence="2" type="ORF">NC653_003556</name>
</gene>